<evidence type="ECO:0000313" key="2">
    <source>
        <dbReference type="Proteomes" id="UP000653305"/>
    </source>
</evidence>
<name>A0A830C1F5_9LAMI</name>
<keyword evidence="1" id="KW-0689">Ribosomal protein</keyword>
<gene>
    <name evidence="1" type="ORF">PHJA_001069200</name>
</gene>
<sequence>MYLPTSRPFLSLASVEVWAELLRQRTDIQMDRVDGRLSLPSSSWVCLRMLRLYHR</sequence>
<dbReference type="GO" id="GO:0005840">
    <property type="term" value="C:ribosome"/>
    <property type="evidence" value="ECO:0007669"/>
    <property type="project" value="UniProtKB-KW"/>
</dbReference>
<keyword evidence="1" id="KW-0687">Ribonucleoprotein</keyword>
<accession>A0A830C1F5</accession>
<keyword evidence="2" id="KW-1185">Reference proteome</keyword>
<protein>
    <submittedName>
        <fullName evidence="1">60S ribosomal protein l17-2</fullName>
    </submittedName>
</protein>
<proteinExistence type="predicted"/>
<evidence type="ECO:0000313" key="1">
    <source>
        <dbReference type="EMBL" id="GFP89255.1"/>
    </source>
</evidence>
<organism evidence="1 2">
    <name type="scientific">Phtheirospermum japonicum</name>
    <dbReference type="NCBI Taxonomy" id="374723"/>
    <lineage>
        <taxon>Eukaryota</taxon>
        <taxon>Viridiplantae</taxon>
        <taxon>Streptophyta</taxon>
        <taxon>Embryophyta</taxon>
        <taxon>Tracheophyta</taxon>
        <taxon>Spermatophyta</taxon>
        <taxon>Magnoliopsida</taxon>
        <taxon>eudicotyledons</taxon>
        <taxon>Gunneridae</taxon>
        <taxon>Pentapetalae</taxon>
        <taxon>asterids</taxon>
        <taxon>lamiids</taxon>
        <taxon>Lamiales</taxon>
        <taxon>Orobanchaceae</taxon>
        <taxon>Orobanchaceae incertae sedis</taxon>
        <taxon>Phtheirospermum</taxon>
    </lineage>
</organism>
<dbReference type="Proteomes" id="UP000653305">
    <property type="component" value="Unassembled WGS sequence"/>
</dbReference>
<reference evidence="1" key="1">
    <citation type="submission" date="2020-07" db="EMBL/GenBank/DDBJ databases">
        <title>Ethylene signaling mediates host invasion by parasitic plants.</title>
        <authorList>
            <person name="Yoshida S."/>
        </authorList>
    </citation>
    <scope>NUCLEOTIDE SEQUENCE</scope>
    <source>
        <strain evidence="1">Okayama</strain>
    </source>
</reference>
<dbReference type="EMBL" id="BMAC01000185">
    <property type="protein sequence ID" value="GFP89255.1"/>
    <property type="molecule type" value="Genomic_DNA"/>
</dbReference>
<dbReference type="AlphaFoldDB" id="A0A830C1F5"/>
<comment type="caution">
    <text evidence="1">The sequence shown here is derived from an EMBL/GenBank/DDBJ whole genome shotgun (WGS) entry which is preliminary data.</text>
</comment>